<dbReference type="EMBL" id="GBXM01002250">
    <property type="protein sequence ID" value="JAI06328.1"/>
    <property type="molecule type" value="Transcribed_RNA"/>
</dbReference>
<protein>
    <submittedName>
        <fullName evidence="1">Uncharacterized protein</fullName>
    </submittedName>
</protein>
<proteinExistence type="predicted"/>
<reference evidence="1" key="1">
    <citation type="submission" date="2014-11" db="EMBL/GenBank/DDBJ databases">
        <authorList>
            <person name="Amaro Gonzalez C."/>
        </authorList>
    </citation>
    <scope>NUCLEOTIDE SEQUENCE</scope>
</reference>
<reference evidence="1" key="2">
    <citation type="journal article" date="2015" name="Fish Shellfish Immunol.">
        <title>Early steps in the European eel (Anguilla anguilla)-Vibrio vulnificus interaction in the gills: Role of the RtxA13 toxin.</title>
        <authorList>
            <person name="Callol A."/>
            <person name="Pajuelo D."/>
            <person name="Ebbesson L."/>
            <person name="Teles M."/>
            <person name="MacKenzie S."/>
            <person name="Amaro C."/>
        </authorList>
    </citation>
    <scope>NUCLEOTIDE SEQUENCE</scope>
</reference>
<evidence type="ECO:0000313" key="1">
    <source>
        <dbReference type="EMBL" id="JAI06328.1"/>
    </source>
</evidence>
<name>A0A0E9XUD0_ANGAN</name>
<accession>A0A0E9XUD0</accession>
<dbReference type="AlphaFoldDB" id="A0A0E9XUD0"/>
<sequence length="17" mass="2172">MPFENLSRYCVWLTKQR</sequence>
<organism evidence="1">
    <name type="scientific">Anguilla anguilla</name>
    <name type="common">European freshwater eel</name>
    <name type="synonym">Muraena anguilla</name>
    <dbReference type="NCBI Taxonomy" id="7936"/>
    <lineage>
        <taxon>Eukaryota</taxon>
        <taxon>Metazoa</taxon>
        <taxon>Chordata</taxon>
        <taxon>Craniata</taxon>
        <taxon>Vertebrata</taxon>
        <taxon>Euteleostomi</taxon>
        <taxon>Actinopterygii</taxon>
        <taxon>Neopterygii</taxon>
        <taxon>Teleostei</taxon>
        <taxon>Anguilliformes</taxon>
        <taxon>Anguillidae</taxon>
        <taxon>Anguilla</taxon>
    </lineage>
</organism>